<evidence type="ECO:0000313" key="1">
    <source>
        <dbReference type="EMBL" id="EAR89604.2"/>
    </source>
</evidence>
<dbReference type="RefSeq" id="XP_001009850.2">
    <property type="nucleotide sequence ID" value="XM_001009850.3"/>
</dbReference>
<keyword evidence="2" id="KW-1185">Reference proteome</keyword>
<proteinExistence type="predicted"/>
<accession>Q22W12</accession>
<dbReference type="Proteomes" id="UP000009168">
    <property type="component" value="Unassembled WGS sequence"/>
</dbReference>
<reference evidence="2" key="1">
    <citation type="journal article" date="2006" name="PLoS Biol.">
        <title>Macronuclear genome sequence of the ciliate Tetrahymena thermophila, a model eukaryote.</title>
        <authorList>
            <person name="Eisen J.A."/>
            <person name="Coyne R.S."/>
            <person name="Wu M."/>
            <person name="Wu D."/>
            <person name="Thiagarajan M."/>
            <person name="Wortman J.R."/>
            <person name="Badger J.H."/>
            <person name="Ren Q."/>
            <person name="Amedeo P."/>
            <person name="Jones K.M."/>
            <person name="Tallon L.J."/>
            <person name="Delcher A.L."/>
            <person name="Salzberg S.L."/>
            <person name="Silva J.C."/>
            <person name="Haas B.J."/>
            <person name="Majoros W.H."/>
            <person name="Farzad M."/>
            <person name="Carlton J.M."/>
            <person name="Smith R.K. Jr."/>
            <person name="Garg J."/>
            <person name="Pearlman R.E."/>
            <person name="Karrer K.M."/>
            <person name="Sun L."/>
            <person name="Manning G."/>
            <person name="Elde N.C."/>
            <person name="Turkewitz A.P."/>
            <person name="Asai D.J."/>
            <person name="Wilkes D.E."/>
            <person name="Wang Y."/>
            <person name="Cai H."/>
            <person name="Collins K."/>
            <person name="Stewart B.A."/>
            <person name="Lee S.R."/>
            <person name="Wilamowska K."/>
            <person name="Weinberg Z."/>
            <person name="Ruzzo W.L."/>
            <person name="Wloga D."/>
            <person name="Gaertig J."/>
            <person name="Frankel J."/>
            <person name="Tsao C.-C."/>
            <person name="Gorovsky M.A."/>
            <person name="Keeling P.J."/>
            <person name="Waller R.F."/>
            <person name="Patron N.J."/>
            <person name="Cherry J.M."/>
            <person name="Stover N.A."/>
            <person name="Krieger C.J."/>
            <person name="del Toro C."/>
            <person name="Ryder H.F."/>
            <person name="Williamson S.C."/>
            <person name="Barbeau R.A."/>
            <person name="Hamilton E.P."/>
            <person name="Orias E."/>
        </authorList>
    </citation>
    <scope>NUCLEOTIDE SEQUENCE [LARGE SCALE GENOMIC DNA]</scope>
    <source>
        <strain evidence="2">SB210</strain>
    </source>
</reference>
<dbReference type="OMA" id="RYLIKME"/>
<dbReference type="AlphaFoldDB" id="Q22W12"/>
<dbReference type="HOGENOM" id="CLU_2459713_0_0_1"/>
<dbReference type="OrthoDB" id="299801at2759"/>
<dbReference type="InParanoid" id="Q22W12"/>
<protein>
    <recommendedName>
        <fullName evidence="3">CHCH domain protein</fullName>
    </recommendedName>
</protein>
<dbReference type="KEGG" id="tet:TTHERM_00161200"/>
<name>Q22W12_TETTS</name>
<sequence>MESRSYMFSLAKKRSTLLENKLITFAREDDNAPRTKILKKECTEQFVAFKECMKRLNDETKCGNFKDALMECGVGAFKKANSEPGYQFE</sequence>
<evidence type="ECO:0000313" key="2">
    <source>
        <dbReference type="Proteomes" id="UP000009168"/>
    </source>
</evidence>
<dbReference type="GeneID" id="7833945"/>
<gene>
    <name evidence="1" type="ORF">TTHERM_00161200</name>
</gene>
<dbReference type="eggNOG" id="ENOG502SVSQ">
    <property type="taxonomic scope" value="Eukaryota"/>
</dbReference>
<dbReference type="EMBL" id="GG662820">
    <property type="protein sequence ID" value="EAR89604.2"/>
    <property type="molecule type" value="Genomic_DNA"/>
</dbReference>
<evidence type="ECO:0008006" key="3">
    <source>
        <dbReference type="Google" id="ProtNLM"/>
    </source>
</evidence>
<dbReference type="STRING" id="312017.Q22W12"/>
<organism evidence="1 2">
    <name type="scientific">Tetrahymena thermophila (strain SB210)</name>
    <dbReference type="NCBI Taxonomy" id="312017"/>
    <lineage>
        <taxon>Eukaryota</taxon>
        <taxon>Sar</taxon>
        <taxon>Alveolata</taxon>
        <taxon>Ciliophora</taxon>
        <taxon>Intramacronucleata</taxon>
        <taxon>Oligohymenophorea</taxon>
        <taxon>Hymenostomatida</taxon>
        <taxon>Tetrahymenina</taxon>
        <taxon>Tetrahymenidae</taxon>
        <taxon>Tetrahymena</taxon>
    </lineage>
</organism>